<keyword evidence="1" id="KW-0472">Membrane</keyword>
<comment type="caution">
    <text evidence="2">The sequence shown here is derived from an EMBL/GenBank/DDBJ whole genome shotgun (WGS) entry which is preliminary data.</text>
</comment>
<organism evidence="2 4">
    <name type="scientific">Limosilactobacillus agrestis</name>
    <dbReference type="NCBI Taxonomy" id="2759748"/>
    <lineage>
        <taxon>Bacteria</taxon>
        <taxon>Bacillati</taxon>
        <taxon>Bacillota</taxon>
        <taxon>Bacilli</taxon>
        <taxon>Lactobacillales</taxon>
        <taxon>Lactobacillaceae</taxon>
        <taxon>Limosilactobacillus</taxon>
    </lineage>
</organism>
<dbReference type="EMBL" id="JACIVE010000018">
    <property type="protein sequence ID" value="MBB1095079.1"/>
    <property type="molecule type" value="Genomic_DNA"/>
</dbReference>
<reference evidence="2 4" key="1">
    <citation type="submission" date="2020-07" db="EMBL/GenBank/DDBJ databases">
        <title>Description of Limosilactobacillus balticus sp. nov., Limosilactobacillus agrestis sp. nov., Limosilactobacillus albertensis sp. nov., Limosilactobacillus rudii sp. nov., Limosilactobacillus fastidiosus sp. nov., five novel Limosilactobacillus species isolated from the vertebrate gastrointestinal tract, and proposal of 6 subspecies of Limosilactobacillus reuteri adapted to the gastrointestinal tract of specific vertebrate hosts.</title>
        <authorList>
            <person name="Li F."/>
            <person name="Cheng C."/>
            <person name="Zheng J."/>
            <person name="Quevedo R.M."/>
            <person name="Li J."/>
            <person name="Roos S."/>
            <person name="Gaenzle M.G."/>
            <person name="Walter J."/>
        </authorList>
    </citation>
    <scope>NUCLEOTIDE SEQUENCE [LARGE SCALE GENOMIC DNA]</scope>
    <source>
        <strain evidence="2 4">BG-MG3-A</strain>
    </source>
</reference>
<dbReference type="PANTHER" id="PTHR33383">
    <property type="entry name" value="MEMBRANE PROTEIN INSERTION EFFICIENCY FACTOR-RELATED"/>
    <property type="match status" value="1"/>
</dbReference>
<keyword evidence="1" id="KW-1003">Cell membrane</keyword>
<proteinExistence type="inferred from homology"/>
<dbReference type="RefSeq" id="WP_182578027.1">
    <property type="nucleotide sequence ID" value="NZ_JACIVE010000018.1"/>
</dbReference>
<dbReference type="InterPro" id="IPR002696">
    <property type="entry name" value="Membr_insert_effic_factor_YidD"/>
</dbReference>
<sequence length="78" mass="9161">MVRILCDLIRWYQQGISAQRPFPICRFTPSCSQYMLEALQRFGLKGILLGSWRLLRCQPFSHGGYDPVPNHFTFRRQG</sequence>
<reference evidence="3 5" key="2">
    <citation type="submission" date="2021-12" db="EMBL/GenBank/DDBJ databases">
        <title>A phylogenomic analysis of Limosilactobacillus reuteri reveals ancient and stable evolutionary relationships with rodents and birds and zoonotic transmission to humans.</title>
        <authorList>
            <person name="Li F."/>
            <person name="Li X."/>
            <person name="Cheng C."/>
            <person name="Tollenaar S."/>
            <person name="Zhang J.S."/>
            <person name="Simpson D."/>
            <person name="Tasseva G."/>
            <person name="Perez-Munoz M.E."/>
            <person name="Frese S."/>
            <person name="Gaenzle M.G."/>
            <person name="Walter J."/>
            <person name="Zheng J."/>
        </authorList>
    </citation>
    <scope>NUCLEOTIDE SEQUENCE [LARGE SCALE GENOMIC DNA]</scope>
    <source>
        <strain evidence="3 5">BG-MG3-B</strain>
    </source>
</reference>
<dbReference type="SMART" id="SM01234">
    <property type="entry name" value="Haemolytic"/>
    <property type="match status" value="1"/>
</dbReference>
<comment type="subcellular location">
    <subcellularLocation>
        <location evidence="1">Cell membrane</location>
        <topology evidence="1">Peripheral membrane protein</topology>
        <orientation evidence="1">Cytoplasmic side</orientation>
    </subcellularLocation>
</comment>
<evidence type="ECO:0000313" key="4">
    <source>
        <dbReference type="Proteomes" id="UP000534578"/>
    </source>
</evidence>
<dbReference type="Proteomes" id="UP001199710">
    <property type="component" value="Unassembled WGS sequence"/>
</dbReference>
<dbReference type="PANTHER" id="PTHR33383:SF1">
    <property type="entry name" value="MEMBRANE PROTEIN INSERTION EFFICIENCY FACTOR-RELATED"/>
    <property type="match status" value="1"/>
</dbReference>
<keyword evidence="5" id="KW-1185">Reference proteome</keyword>
<evidence type="ECO:0000313" key="3">
    <source>
        <dbReference type="EMBL" id="MCD7130055.1"/>
    </source>
</evidence>
<dbReference type="HAMAP" id="MF_00386">
    <property type="entry name" value="UPF0161_YidD"/>
    <property type="match status" value="1"/>
</dbReference>
<dbReference type="EMBL" id="JAJPDE010000035">
    <property type="protein sequence ID" value="MCD7130055.1"/>
    <property type="molecule type" value="Genomic_DNA"/>
</dbReference>
<name>A0A7W3UGM8_9LACO</name>
<dbReference type="AlphaFoldDB" id="A0A7W3UGM8"/>
<accession>A0A7W3UGM8</accession>
<dbReference type="Proteomes" id="UP000534578">
    <property type="component" value="Unassembled WGS sequence"/>
</dbReference>
<evidence type="ECO:0000313" key="2">
    <source>
        <dbReference type="EMBL" id="MBB1095079.1"/>
    </source>
</evidence>
<dbReference type="GO" id="GO:0005886">
    <property type="term" value="C:plasma membrane"/>
    <property type="evidence" value="ECO:0007669"/>
    <property type="project" value="UniProtKB-SubCell"/>
</dbReference>
<comment type="function">
    <text evidence="1">Could be involved in insertion of integral membrane proteins into the membrane.</text>
</comment>
<gene>
    <name evidence="2" type="primary">yidD</name>
    <name evidence="2" type="ORF">H5R92_02445</name>
    <name evidence="3" type="ORF">LTY36_02380</name>
</gene>
<evidence type="ECO:0000256" key="1">
    <source>
        <dbReference type="HAMAP-Rule" id="MF_00386"/>
    </source>
</evidence>
<evidence type="ECO:0000313" key="5">
    <source>
        <dbReference type="Proteomes" id="UP001199710"/>
    </source>
</evidence>
<dbReference type="NCBIfam" id="TIGR00278">
    <property type="entry name" value="membrane protein insertion efficiency factor YidD"/>
    <property type="match status" value="1"/>
</dbReference>
<comment type="similarity">
    <text evidence="1">Belongs to the UPF0161 family.</text>
</comment>
<protein>
    <recommendedName>
        <fullName evidence="1">Putative membrane protein insertion efficiency factor</fullName>
    </recommendedName>
</protein>
<dbReference type="Pfam" id="PF01809">
    <property type="entry name" value="YidD"/>
    <property type="match status" value="1"/>
</dbReference>